<dbReference type="Gene3D" id="1.20.5.300">
    <property type="match status" value="1"/>
</dbReference>
<evidence type="ECO:0000256" key="1">
    <source>
        <dbReference type="SAM" id="Coils"/>
    </source>
</evidence>
<dbReference type="Proteomes" id="UP001168821">
    <property type="component" value="Unassembled WGS sequence"/>
</dbReference>
<feature type="coiled-coil region" evidence="1">
    <location>
        <begin position="91"/>
        <end position="118"/>
    </location>
</feature>
<accession>A0AA38HV26</accession>
<dbReference type="AlphaFoldDB" id="A0AA38HV26"/>
<proteinExistence type="predicted"/>
<dbReference type="CDD" id="cd15489">
    <property type="entry name" value="PHD_SF"/>
    <property type="match status" value="1"/>
</dbReference>
<gene>
    <name evidence="2" type="ORF">Zmor_026773</name>
</gene>
<reference evidence="2" key="1">
    <citation type="journal article" date="2023" name="G3 (Bethesda)">
        <title>Whole genome assemblies of Zophobas morio and Tenebrio molitor.</title>
        <authorList>
            <person name="Kaur S."/>
            <person name="Stinson S.A."/>
            <person name="diCenzo G.C."/>
        </authorList>
    </citation>
    <scope>NUCLEOTIDE SEQUENCE</scope>
    <source>
        <strain evidence="2">QUZm001</strain>
    </source>
</reference>
<sequence length="215" mass="24179">MVVHCSLCATAVTSSTPSVKCVVCDKKYAHIKCLDTVSGASNIESSWTCNTCSTSDSPIPLSAIEQIIEKQSNKLKTELKLELAQVISEKFQQISYRIQVVEDNLEKLQSELNLIKNKDDIACDIDNVTNMVSEINDRMDRSRNVILFNVPESSGRLPEDRVKEDLQHFCEILNPLGSFDSFPKPKKILRLGIAKPNVMRPIKLFFENSDEAMIK</sequence>
<dbReference type="SUPFAM" id="SSF57903">
    <property type="entry name" value="FYVE/PHD zinc finger"/>
    <property type="match status" value="1"/>
</dbReference>
<comment type="caution">
    <text evidence="2">The sequence shown here is derived from an EMBL/GenBank/DDBJ whole genome shotgun (WGS) entry which is preliminary data.</text>
</comment>
<organism evidence="2 3">
    <name type="scientific">Zophobas morio</name>
    <dbReference type="NCBI Taxonomy" id="2755281"/>
    <lineage>
        <taxon>Eukaryota</taxon>
        <taxon>Metazoa</taxon>
        <taxon>Ecdysozoa</taxon>
        <taxon>Arthropoda</taxon>
        <taxon>Hexapoda</taxon>
        <taxon>Insecta</taxon>
        <taxon>Pterygota</taxon>
        <taxon>Neoptera</taxon>
        <taxon>Endopterygota</taxon>
        <taxon>Coleoptera</taxon>
        <taxon>Polyphaga</taxon>
        <taxon>Cucujiformia</taxon>
        <taxon>Tenebrionidae</taxon>
        <taxon>Zophobas</taxon>
    </lineage>
</organism>
<protein>
    <recommendedName>
        <fullName evidence="4">PHD-type domain-containing protein</fullName>
    </recommendedName>
</protein>
<dbReference type="PANTHER" id="PTHR37445">
    <property type="entry name" value="PROTEIN CBG24663"/>
    <property type="match status" value="1"/>
</dbReference>
<keyword evidence="3" id="KW-1185">Reference proteome</keyword>
<dbReference type="PANTHER" id="PTHR37445:SF3">
    <property type="entry name" value="ZINC FINGER PHD-TYPE DOMAIN-CONTAINING PROTEIN"/>
    <property type="match status" value="1"/>
</dbReference>
<dbReference type="EMBL" id="JALNTZ010000008">
    <property type="protein sequence ID" value="KAJ3644100.1"/>
    <property type="molecule type" value="Genomic_DNA"/>
</dbReference>
<dbReference type="InterPro" id="IPR011011">
    <property type="entry name" value="Znf_FYVE_PHD"/>
</dbReference>
<evidence type="ECO:0000313" key="2">
    <source>
        <dbReference type="EMBL" id="KAJ3644100.1"/>
    </source>
</evidence>
<keyword evidence="1" id="KW-0175">Coiled coil</keyword>
<name>A0AA38HV26_9CUCU</name>
<evidence type="ECO:0008006" key="4">
    <source>
        <dbReference type="Google" id="ProtNLM"/>
    </source>
</evidence>
<evidence type="ECO:0000313" key="3">
    <source>
        <dbReference type="Proteomes" id="UP001168821"/>
    </source>
</evidence>